<sequence length="73" mass="7730">MPEANNIQSPLTSRVVTVAGGNLFQVAAEQLGDATRWNDIAELNGLRDPFLTGVVTLKIPSGIRPGNGGILWT</sequence>
<dbReference type="RefSeq" id="WP_367622920.1">
    <property type="nucleotide sequence ID" value="NZ_JBFNQD010000001.1"/>
</dbReference>
<gene>
    <name evidence="1" type="ORF">ABXS05_03365</name>
</gene>
<dbReference type="Proteomes" id="UP001555786">
    <property type="component" value="Unassembled WGS sequence"/>
</dbReference>
<comment type="caution">
    <text evidence="1">The sequence shown here is derived from an EMBL/GenBank/DDBJ whole genome shotgun (WGS) entry which is preliminary data.</text>
</comment>
<evidence type="ECO:0008006" key="3">
    <source>
        <dbReference type="Google" id="ProtNLM"/>
    </source>
</evidence>
<accession>A0ABV3PG03</accession>
<evidence type="ECO:0000313" key="1">
    <source>
        <dbReference type="EMBL" id="MEW9304562.1"/>
    </source>
</evidence>
<name>A0ABV3PG03_9HYPH</name>
<protein>
    <recommendedName>
        <fullName evidence="3">LysM peptidoglycan-binding domain-containing protein</fullName>
    </recommendedName>
</protein>
<evidence type="ECO:0000313" key="2">
    <source>
        <dbReference type="Proteomes" id="UP001555786"/>
    </source>
</evidence>
<dbReference type="EMBL" id="JBFNQD010000001">
    <property type="protein sequence ID" value="MEW9304562.1"/>
    <property type="molecule type" value="Genomic_DNA"/>
</dbReference>
<proteinExistence type="predicted"/>
<reference evidence="1 2" key="1">
    <citation type="submission" date="2024-07" db="EMBL/GenBank/DDBJ databases">
        <title>Description of Labrys sedimenti sp. nov., isolated from a diclofenac-degrading enrichment culture.</title>
        <authorList>
            <person name="Tancsics A."/>
            <person name="Csepanyi A."/>
        </authorList>
    </citation>
    <scope>NUCLEOTIDE SEQUENCE [LARGE SCALE GENOMIC DNA]</scope>
    <source>
        <strain evidence="1 2">LMG 23578</strain>
    </source>
</reference>
<organism evidence="1 2">
    <name type="scientific">Labrys neptuniae</name>
    <dbReference type="NCBI Taxonomy" id="376174"/>
    <lineage>
        <taxon>Bacteria</taxon>
        <taxon>Pseudomonadati</taxon>
        <taxon>Pseudomonadota</taxon>
        <taxon>Alphaproteobacteria</taxon>
        <taxon>Hyphomicrobiales</taxon>
        <taxon>Xanthobacteraceae</taxon>
        <taxon>Labrys</taxon>
    </lineage>
</organism>
<keyword evidence="2" id="KW-1185">Reference proteome</keyword>